<dbReference type="EC" id="2.7.7.70" evidence="1"/>
<feature type="compositionally biased region" description="Basic and acidic residues" evidence="9">
    <location>
        <begin position="203"/>
        <end position="214"/>
    </location>
</feature>
<reference evidence="12 13" key="1">
    <citation type="journal article" date="2019" name="Int. J. Syst. Evol. Microbiol.">
        <title>The Global Catalogue of Microorganisms (GCM) 10K type strain sequencing project: providing services to taxonomists for standard genome sequencing and annotation.</title>
        <authorList>
            <consortium name="The Broad Institute Genomics Platform"/>
            <consortium name="The Broad Institute Genome Sequencing Center for Infectious Disease"/>
            <person name="Wu L."/>
            <person name="Ma J."/>
        </authorList>
    </citation>
    <scope>NUCLEOTIDE SEQUENCE [LARGE SCALE GENOMIC DNA]</scope>
    <source>
        <strain evidence="12 13">JCM 12696</strain>
    </source>
</reference>
<dbReference type="InterPro" id="IPR011914">
    <property type="entry name" value="RfaE_dom_II"/>
</dbReference>
<keyword evidence="4" id="KW-0547">Nucleotide-binding</keyword>
<dbReference type="PANTHER" id="PTHR43793:SF2">
    <property type="entry name" value="BIFUNCTIONAL PROTEIN HLDE"/>
    <property type="match status" value="1"/>
</dbReference>
<evidence type="ECO:0000256" key="7">
    <source>
        <dbReference type="ARBA" id="ARBA00023277"/>
    </source>
</evidence>
<dbReference type="Gene3D" id="3.40.1190.20">
    <property type="match status" value="2"/>
</dbReference>
<organism evidence="12 13">
    <name type="scientific">Streptomyces hebeiensis</name>
    <dbReference type="NCBI Taxonomy" id="229486"/>
    <lineage>
        <taxon>Bacteria</taxon>
        <taxon>Bacillati</taxon>
        <taxon>Actinomycetota</taxon>
        <taxon>Actinomycetes</taxon>
        <taxon>Kitasatosporales</taxon>
        <taxon>Streptomycetaceae</taxon>
        <taxon>Streptomyces</taxon>
    </lineage>
</organism>
<evidence type="ECO:0000256" key="2">
    <source>
        <dbReference type="ARBA" id="ARBA00022679"/>
    </source>
</evidence>
<evidence type="ECO:0000259" key="10">
    <source>
        <dbReference type="Pfam" id="PF00294"/>
    </source>
</evidence>
<evidence type="ECO:0000256" key="4">
    <source>
        <dbReference type="ARBA" id="ARBA00022741"/>
    </source>
</evidence>
<evidence type="ECO:0000256" key="1">
    <source>
        <dbReference type="ARBA" id="ARBA00012519"/>
    </source>
</evidence>
<dbReference type="EMBL" id="BAAAKV010000020">
    <property type="protein sequence ID" value="GAA1167716.1"/>
    <property type="molecule type" value="Genomic_DNA"/>
</dbReference>
<proteinExistence type="predicted"/>
<dbReference type="NCBIfam" id="TIGR02199">
    <property type="entry name" value="rfaE_dom_II"/>
    <property type="match status" value="1"/>
</dbReference>
<dbReference type="NCBIfam" id="TIGR00125">
    <property type="entry name" value="cyt_tran_rel"/>
    <property type="match status" value="1"/>
</dbReference>
<dbReference type="Gene3D" id="3.40.50.620">
    <property type="entry name" value="HUPs"/>
    <property type="match status" value="1"/>
</dbReference>
<dbReference type="SUPFAM" id="SSF53613">
    <property type="entry name" value="Ribokinase-like"/>
    <property type="match status" value="2"/>
</dbReference>
<evidence type="ECO:0000256" key="6">
    <source>
        <dbReference type="ARBA" id="ARBA00023268"/>
    </source>
</evidence>
<comment type="caution">
    <text evidence="12">The sequence shown here is derived from an EMBL/GenBank/DDBJ whole genome shotgun (WGS) entry which is preliminary data.</text>
</comment>
<evidence type="ECO:0000256" key="9">
    <source>
        <dbReference type="SAM" id="MobiDB-lite"/>
    </source>
</evidence>
<feature type="region of interest" description="Disordered" evidence="9">
    <location>
        <begin position="197"/>
        <end position="286"/>
    </location>
</feature>
<keyword evidence="13" id="KW-1185">Reference proteome</keyword>
<accession>A0ABN1UTS8</accession>
<comment type="catalytic activity">
    <reaction evidence="8">
        <text>D-glycero-beta-D-manno-heptose 1-phosphate + ATP + H(+) = ADP-D-glycero-beta-D-manno-heptose + diphosphate</text>
        <dbReference type="Rhea" id="RHEA:27465"/>
        <dbReference type="ChEBI" id="CHEBI:15378"/>
        <dbReference type="ChEBI" id="CHEBI:30616"/>
        <dbReference type="ChEBI" id="CHEBI:33019"/>
        <dbReference type="ChEBI" id="CHEBI:59967"/>
        <dbReference type="ChEBI" id="CHEBI:61593"/>
        <dbReference type="EC" id="2.7.7.70"/>
    </reaction>
</comment>
<dbReference type="PANTHER" id="PTHR43793">
    <property type="entry name" value="FAD SYNTHASE"/>
    <property type="match status" value="1"/>
</dbReference>
<keyword evidence="5" id="KW-0067">ATP-binding</keyword>
<evidence type="ECO:0000313" key="12">
    <source>
        <dbReference type="EMBL" id="GAA1167716.1"/>
    </source>
</evidence>
<gene>
    <name evidence="12" type="ORF">GCM10009654_26080</name>
</gene>
<dbReference type="InterPro" id="IPR011611">
    <property type="entry name" value="PfkB_dom"/>
</dbReference>
<dbReference type="InterPro" id="IPR050385">
    <property type="entry name" value="Archaeal_FAD_synthase"/>
</dbReference>
<dbReference type="SUPFAM" id="SSF52374">
    <property type="entry name" value="Nucleotidylyl transferase"/>
    <property type="match status" value="1"/>
</dbReference>
<sequence>MSGLTPLVVVGDALLDRDLAGRAERLAPDAPVPVVSHLQRTTRPGGAALAAYLAALDGRAVTLVTALGDSPADAELRALLAGRVRLVELPLAGSLPAKTRVMVQGRPLLRLDDGDGRAAGATREAEETLATARAVLVSDYGRGTADVLRAALTAAAARVPVVWDPHPRGGAPVRGARLATPSASEARWFVTAWQGTRGYEGGVPKRDSGPRDEDGGGPGADPGPSHENGTPPDGAPADGPPPDAAPDAAGPGGVPGPSSGAAAVGGGRRPTGTAGAPEGPEGPGGELAVAARDARALIRAWDVTSVVVTLGRHGALLSHGEAPLLVPTPWRAEGDACGAGDRFAATAAGLLADEALPEDAVQGAVHAATRYVANGGAHGLTAGLAPAGAPGAGLGPAGPAVPTGVTGRPVAVREADAAGLAARVRAAGGTVVAAGGCFDLLHAGHVALLEAARRTGDCLLVCVNSDASVRRRKGGGRPLVPAADRVRILRALECVDAVAVFDDDTPERLLAELRPHIWVKGGDYALAELPEAALVESWGGQVVLLPYLDGRSTTALARRAAGRRDAASAGVPGTSAASVRR</sequence>
<dbReference type="RefSeq" id="WP_344274824.1">
    <property type="nucleotide sequence ID" value="NZ_BAAAKV010000020.1"/>
</dbReference>
<feature type="domain" description="Carbohydrate kinase PfkB" evidence="10">
    <location>
        <begin position="303"/>
        <end position="377"/>
    </location>
</feature>
<feature type="compositionally biased region" description="Low complexity" evidence="9">
    <location>
        <begin position="270"/>
        <end position="279"/>
    </location>
</feature>
<dbReference type="InterPro" id="IPR004821">
    <property type="entry name" value="Cyt_trans-like"/>
</dbReference>
<feature type="domain" description="Cytidyltransferase-like" evidence="11">
    <location>
        <begin position="434"/>
        <end position="525"/>
    </location>
</feature>
<evidence type="ECO:0000313" key="13">
    <source>
        <dbReference type="Proteomes" id="UP001501371"/>
    </source>
</evidence>
<keyword evidence="7" id="KW-0119">Carbohydrate metabolism</keyword>
<evidence type="ECO:0000256" key="3">
    <source>
        <dbReference type="ARBA" id="ARBA00022695"/>
    </source>
</evidence>
<dbReference type="Pfam" id="PF01467">
    <property type="entry name" value="CTP_transf_like"/>
    <property type="match status" value="1"/>
</dbReference>
<evidence type="ECO:0000256" key="8">
    <source>
        <dbReference type="ARBA" id="ARBA00047428"/>
    </source>
</evidence>
<keyword evidence="3" id="KW-0548">Nucleotidyltransferase</keyword>
<name>A0ABN1UTS8_9ACTN</name>
<keyword evidence="2" id="KW-0808">Transferase</keyword>
<dbReference type="Proteomes" id="UP001501371">
    <property type="component" value="Unassembled WGS sequence"/>
</dbReference>
<dbReference type="InterPro" id="IPR014729">
    <property type="entry name" value="Rossmann-like_a/b/a_fold"/>
</dbReference>
<dbReference type="InterPro" id="IPR029056">
    <property type="entry name" value="Ribokinase-like"/>
</dbReference>
<evidence type="ECO:0000259" key="11">
    <source>
        <dbReference type="Pfam" id="PF01467"/>
    </source>
</evidence>
<protein>
    <recommendedName>
        <fullName evidence="1">D-glycero-beta-D-manno-heptose 1-phosphate adenylyltransferase</fullName>
        <ecNumber evidence="1">2.7.7.70</ecNumber>
    </recommendedName>
</protein>
<evidence type="ECO:0000256" key="5">
    <source>
        <dbReference type="ARBA" id="ARBA00022840"/>
    </source>
</evidence>
<keyword evidence="6" id="KW-0511">Multifunctional enzyme</keyword>
<dbReference type="Pfam" id="PF00294">
    <property type="entry name" value="PfkB"/>
    <property type="match status" value="1"/>
</dbReference>